<evidence type="ECO:0000256" key="1">
    <source>
        <dbReference type="ARBA" id="ARBA00023002"/>
    </source>
</evidence>
<feature type="domain" description="Pyrroline-5-carboxylate reductase catalytic N-terminal" evidence="2">
    <location>
        <begin position="28"/>
        <end position="117"/>
    </location>
</feature>
<dbReference type="GO" id="GO:0016491">
    <property type="term" value="F:oxidoreductase activity"/>
    <property type="evidence" value="ECO:0007669"/>
    <property type="project" value="UniProtKB-KW"/>
</dbReference>
<dbReference type="RefSeq" id="WP_090969517.1">
    <property type="nucleotide sequence ID" value="NZ_FNRT01000002.1"/>
</dbReference>
<dbReference type="SUPFAM" id="SSF51735">
    <property type="entry name" value="NAD(P)-binding Rossmann-fold domains"/>
    <property type="match status" value="1"/>
</dbReference>
<dbReference type="STRING" id="402596.SAMN04489844_2647"/>
<organism evidence="3 4">
    <name type="scientific">Nocardioides exalbidus</name>
    <dbReference type="NCBI Taxonomy" id="402596"/>
    <lineage>
        <taxon>Bacteria</taxon>
        <taxon>Bacillati</taxon>
        <taxon>Actinomycetota</taxon>
        <taxon>Actinomycetes</taxon>
        <taxon>Propionibacteriales</taxon>
        <taxon>Nocardioidaceae</taxon>
        <taxon>Nocardioides</taxon>
    </lineage>
</organism>
<dbReference type="InterPro" id="IPR028939">
    <property type="entry name" value="P5C_Rdtase_cat_N"/>
</dbReference>
<evidence type="ECO:0000259" key="2">
    <source>
        <dbReference type="Pfam" id="PF03807"/>
    </source>
</evidence>
<dbReference type="Pfam" id="PF03807">
    <property type="entry name" value="F420_oxidored"/>
    <property type="match status" value="1"/>
</dbReference>
<name>A0A1H4U093_9ACTN</name>
<dbReference type="Gene3D" id="3.40.50.720">
    <property type="entry name" value="NAD(P)-binding Rossmann-like Domain"/>
    <property type="match status" value="1"/>
</dbReference>
<protein>
    <recommendedName>
        <fullName evidence="2">Pyrroline-5-carboxylate reductase catalytic N-terminal domain-containing protein</fullName>
    </recommendedName>
</protein>
<dbReference type="Proteomes" id="UP000198742">
    <property type="component" value="Unassembled WGS sequence"/>
</dbReference>
<dbReference type="PANTHER" id="PTHR14239:SF10">
    <property type="entry name" value="REDUCTASE"/>
    <property type="match status" value="1"/>
</dbReference>
<dbReference type="InterPro" id="IPR051267">
    <property type="entry name" value="STEAP_metalloreductase"/>
</dbReference>
<dbReference type="OrthoDB" id="1523398at2"/>
<evidence type="ECO:0000313" key="4">
    <source>
        <dbReference type="Proteomes" id="UP000198742"/>
    </source>
</evidence>
<proteinExistence type="predicted"/>
<dbReference type="InterPro" id="IPR036291">
    <property type="entry name" value="NAD(P)-bd_dom_sf"/>
</dbReference>
<evidence type="ECO:0000313" key="3">
    <source>
        <dbReference type="EMBL" id="SEC62183.1"/>
    </source>
</evidence>
<dbReference type="AlphaFoldDB" id="A0A1H4U093"/>
<dbReference type="EMBL" id="FNRT01000002">
    <property type="protein sequence ID" value="SEC62183.1"/>
    <property type="molecule type" value="Genomic_DNA"/>
</dbReference>
<keyword evidence="1" id="KW-0560">Oxidoreductase</keyword>
<sequence>MLEAGTDLCQPLAWNARLRASVGLDMATIGLIGSGNIGSTVARLALDAGHDVVLSNSRGPETLADLVAELGDRARAATAQEAAAAGDIVVVTVPLKAYREVPVEPLRGKTVIDTNNYYPDRDGRIAELDDESTTTSELLQAHLPESHVVKAFNNIFFAHLATLARPHGDPERSALAIAGDDAGAKQAVTELLDSLGYDAHDVGPLAEGWRYQRDTAAYVAPYAQPDAEDFATGTRRATSADLEALLAQAVRYRDM</sequence>
<reference evidence="4" key="1">
    <citation type="submission" date="2016-10" db="EMBL/GenBank/DDBJ databases">
        <authorList>
            <person name="Varghese N."/>
            <person name="Submissions S."/>
        </authorList>
    </citation>
    <scope>NUCLEOTIDE SEQUENCE [LARGE SCALE GENOMIC DNA]</scope>
    <source>
        <strain evidence="4">DSM 22017</strain>
    </source>
</reference>
<accession>A0A1H4U093</accession>
<gene>
    <name evidence="3" type="ORF">SAMN04489844_2647</name>
</gene>
<dbReference type="PANTHER" id="PTHR14239">
    <property type="entry name" value="DUDULIN-RELATED"/>
    <property type="match status" value="1"/>
</dbReference>
<keyword evidence="4" id="KW-1185">Reference proteome</keyword>